<dbReference type="STRING" id="407821.A0A087TBV3"/>
<keyword evidence="4" id="KW-1185">Reference proteome</keyword>
<gene>
    <name evidence="3" type="ORF">X975_04354</name>
</gene>
<evidence type="ECO:0000256" key="1">
    <source>
        <dbReference type="SAM" id="MobiDB-lite"/>
    </source>
</evidence>
<protein>
    <recommendedName>
        <fullName evidence="5">G-protein coupled receptors family 1 profile domain-containing protein</fullName>
    </recommendedName>
</protein>
<feature type="region of interest" description="Disordered" evidence="1">
    <location>
        <begin position="477"/>
        <end position="528"/>
    </location>
</feature>
<feature type="transmembrane region" description="Helical" evidence="2">
    <location>
        <begin position="159"/>
        <end position="183"/>
    </location>
</feature>
<feature type="transmembrane region" description="Helical" evidence="2">
    <location>
        <begin position="41"/>
        <end position="64"/>
    </location>
</feature>
<name>A0A087TBV3_STEMI</name>
<feature type="non-terminal residue" evidence="3">
    <location>
        <position position="528"/>
    </location>
</feature>
<evidence type="ECO:0000313" key="4">
    <source>
        <dbReference type="Proteomes" id="UP000054359"/>
    </source>
</evidence>
<accession>A0A087TBV3</accession>
<sequence length="528" mass="58619">MDSVLYSWLAAAAVAPFVTLLSCWTLVIFRSYRSEWRLLDIFLFALTCLEVVSALFSFGYAVLGVIRPALEAPCRFIVWGLTSTRTFHLSAVTSLLLDRAFAARWPRAYRSTVRHSQVRYHIVVLAVISVFVGVTSVFARLPSPTNNCSLHPLEWDIKFSVFLACVYGLLLITGFACCVIVHAGRFRSRSSYRTSWSRDSATSSSGASCDGARDLEWAVVACICWLSYMVNHGPFLVLNSLGMAVPTFWSPWLDNSIVWLRLVQGLLVPCVLLLADMPHRSALRNMLRQPGRIYRHLSDHGGFRMQIGEANIAKAGYPPFPPFRAPPFPQRLRWSPANLPSLQSLQPLEVDSLRKGYGSAGYTTLLSLPSSTTSFSSPFSSYSSTGQSLNSVTTNAVDDFVFRRPSVLALFDPPCPKEEETRGRRCDTPTPFINCREEDLDLCQCELEDDEKPSARAVINKNMINIILAYEKGSAAPDGISELDTSDSTANHEESFDSSSSESSDADSIQSVIIRQKVDQRGRVSESD</sequence>
<feature type="transmembrane region" description="Helical" evidence="2">
    <location>
        <begin position="217"/>
        <end position="237"/>
    </location>
</feature>
<keyword evidence="2" id="KW-0472">Membrane</keyword>
<feature type="compositionally biased region" description="Low complexity" evidence="1">
    <location>
        <begin position="497"/>
        <end position="508"/>
    </location>
</feature>
<evidence type="ECO:0000256" key="2">
    <source>
        <dbReference type="SAM" id="Phobius"/>
    </source>
</evidence>
<dbReference type="AlphaFoldDB" id="A0A087TBV3"/>
<feature type="compositionally biased region" description="Basic and acidic residues" evidence="1">
    <location>
        <begin position="516"/>
        <end position="528"/>
    </location>
</feature>
<dbReference type="SUPFAM" id="SSF81321">
    <property type="entry name" value="Family A G protein-coupled receptor-like"/>
    <property type="match status" value="1"/>
</dbReference>
<dbReference type="Gene3D" id="1.20.1070.10">
    <property type="entry name" value="Rhodopsin 7-helix transmembrane proteins"/>
    <property type="match status" value="1"/>
</dbReference>
<keyword evidence="2" id="KW-0812">Transmembrane</keyword>
<dbReference type="OrthoDB" id="6430868at2759"/>
<feature type="transmembrane region" description="Helical" evidence="2">
    <location>
        <begin position="118"/>
        <end position="139"/>
    </location>
</feature>
<evidence type="ECO:0000313" key="3">
    <source>
        <dbReference type="EMBL" id="KFM62592.1"/>
    </source>
</evidence>
<feature type="transmembrane region" description="Helical" evidence="2">
    <location>
        <begin position="76"/>
        <end position="97"/>
    </location>
</feature>
<evidence type="ECO:0008006" key="5">
    <source>
        <dbReference type="Google" id="ProtNLM"/>
    </source>
</evidence>
<dbReference type="Proteomes" id="UP000054359">
    <property type="component" value="Unassembled WGS sequence"/>
</dbReference>
<proteinExistence type="predicted"/>
<keyword evidence="2" id="KW-1133">Transmembrane helix</keyword>
<reference evidence="3 4" key="1">
    <citation type="submission" date="2013-11" db="EMBL/GenBank/DDBJ databases">
        <title>Genome sequencing of Stegodyphus mimosarum.</title>
        <authorList>
            <person name="Bechsgaard J."/>
        </authorList>
    </citation>
    <scope>NUCLEOTIDE SEQUENCE [LARGE SCALE GENOMIC DNA]</scope>
</reference>
<dbReference type="OMA" id="ICWLSYM"/>
<organism evidence="3 4">
    <name type="scientific">Stegodyphus mimosarum</name>
    <name type="common">African social velvet spider</name>
    <dbReference type="NCBI Taxonomy" id="407821"/>
    <lineage>
        <taxon>Eukaryota</taxon>
        <taxon>Metazoa</taxon>
        <taxon>Ecdysozoa</taxon>
        <taxon>Arthropoda</taxon>
        <taxon>Chelicerata</taxon>
        <taxon>Arachnida</taxon>
        <taxon>Araneae</taxon>
        <taxon>Araneomorphae</taxon>
        <taxon>Entelegynae</taxon>
        <taxon>Eresoidea</taxon>
        <taxon>Eresidae</taxon>
        <taxon>Stegodyphus</taxon>
    </lineage>
</organism>
<feature type="transmembrane region" description="Helical" evidence="2">
    <location>
        <begin position="6"/>
        <end position="29"/>
    </location>
</feature>
<feature type="transmembrane region" description="Helical" evidence="2">
    <location>
        <begin position="257"/>
        <end position="275"/>
    </location>
</feature>
<dbReference type="EMBL" id="KK114501">
    <property type="protein sequence ID" value="KFM62592.1"/>
    <property type="molecule type" value="Genomic_DNA"/>
</dbReference>